<dbReference type="PROSITE" id="PS50893">
    <property type="entry name" value="ABC_TRANSPORTER_2"/>
    <property type="match status" value="1"/>
</dbReference>
<keyword evidence="4" id="KW-0067">ATP-binding</keyword>
<evidence type="ECO:0000256" key="2">
    <source>
        <dbReference type="ARBA" id="ARBA00022692"/>
    </source>
</evidence>
<dbReference type="InterPro" id="IPR039421">
    <property type="entry name" value="Type_1_exporter"/>
</dbReference>
<dbReference type="GO" id="GO:0005524">
    <property type="term" value="F:ATP binding"/>
    <property type="evidence" value="ECO:0007669"/>
    <property type="project" value="UniProtKB-KW"/>
</dbReference>
<dbReference type="GO" id="GO:0015421">
    <property type="term" value="F:ABC-type oligopeptide transporter activity"/>
    <property type="evidence" value="ECO:0007669"/>
    <property type="project" value="TreeGrafter"/>
</dbReference>
<evidence type="ECO:0000256" key="3">
    <source>
        <dbReference type="ARBA" id="ARBA00022741"/>
    </source>
</evidence>
<dbReference type="Gene3D" id="3.40.50.300">
    <property type="entry name" value="P-loop containing nucleotide triphosphate hydrolases"/>
    <property type="match status" value="1"/>
</dbReference>
<gene>
    <name evidence="7" type="ORF">RY67_1835</name>
</gene>
<organism evidence="7 8">
    <name type="scientific">Bifidobacterium longum subsp. infantis</name>
    <dbReference type="NCBI Taxonomy" id="1682"/>
    <lineage>
        <taxon>Bacteria</taxon>
        <taxon>Bacillati</taxon>
        <taxon>Actinomycetota</taxon>
        <taxon>Actinomycetes</taxon>
        <taxon>Bifidobacteriales</taxon>
        <taxon>Bifidobacteriaceae</taxon>
        <taxon>Bifidobacterium</taxon>
    </lineage>
</organism>
<evidence type="ECO:0000256" key="5">
    <source>
        <dbReference type="ARBA" id="ARBA00022989"/>
    </source>
</evidence>
<evidence type="ECO:0000256" key="1">
    <source>
        <dbReference type="ARBA" id="ARBA00004651"/>
    </source>
</evidence>
<dbReference type="GO" id="GO:0005886">
    <property type="term" value="C:plasma membrane"/>
    <property type="evidence" value="ECO:0007669"/>
    <property type="project" value="UniProtKB-SubCell"/>
</dbReference>
<evidence type="ECO:0000313" key="7">
    <source>
        <dbReference type="EMBL" id="ALE09845.1"/>
    </source>
</evidence>
<dbReference type="SUPFAM" id="SSF52540">
    <property type="entry name" value="P-loop containing nucleoside triphosphate hydrolases"/>
    <property type="match status" value="1"/>
</dbReference>
<dbReference type="Pfam" id="PF00005">
    <property type="entry name" value="ABC_tran"/>
    <property type="match status" value="1"/>
</dbReference>
<name>A0A0M3T6L7_BIFLI</name>
<dbReference type="AlphaFoldDB" id="A0A0M3T6L7"/>
<reference evidence="7 8" key="1">
    <citation type="submission" date="2014-12" db="EMBL/GenBank/DDBJ databases">
        <title>Complete genome sequence of Bifidobacterium longum subsp. infantis BT1.</title>
        <authorList>
            <person name="Kim J.F."/>
            <person name="Kwak M.-J."/>
        </authorList>
    </citation>
    <scope>NUCLEOTIDE SEQUENCE [LARGE SCALE GENOMIC DNA]</scope>
    <source>
        <strain evidence="7 8">BT1</strain>
    </source>
</reference>
<accession>A0A0M3T6L7</accession>
<dbReference type="PANTHER" id="PTHR43394:SF1">
    <property type="entry name" value="ATP-BINDING CASSETTE SUB-FAMILY B MEMBER 10, MITOCHONDRIAL"/>
    <property type="match status" value="1"/>
</dbReference>
<dbReference type="SMART" id="SM00382">
    <property type="entry name" value="AAA"/>
    <property type="match status" value="1"/>
</dbReference>
<dbReference type="InterPro" id="IPR011527">
    <property type="entry name" value="ABC1_TM_dom"/>
</dbReference>
<dbReference type="InterPro" id="IPR003593">
    <property type="entry name" value="AAA+_ATPase"/>
</dbReference>
<dbReference type="RefSeq" id="WP_060620964.1">
    <property type="nucleotide sequence ID" value="NZ_CP010411.1"/>
</dbReference>
<dbReference type="PROSITE" id="PS50929">
    <property type="entry name" value="ABC_TM1F"/>
    <property type="match status" value="1"/>
</dbReference>
<sequence>MIASPIVCDKKQGSLLESLQISVCKLFNIGKLRMLIIISLSLVRGLIPGIQVFLICLLIDAAANSYSFQYVLNSSFYLGGTVISAYLFDNLIKYLSDSITIDLSKDVDFDIVDKLCNLEVQQFETEETYDLIQRADNSTGLHIFGLFGSIRSTIQSGISIFSITLVIWSWNPFVAIMLIVAPVPSAIATLKIQTMAYTIDYNRASDRRVVSYYRSLLMSDSARKEIILFKYADILRERYSVLQKEFQFQDLKIAKYNFTIAGSLGFISIIAIIVAIVLGARSTLESGNVGALAGYISASTSIGPLMLAALVGFMGLHQHLLYISNWVAFLKLNPKTPKSGDIPYKGSDPASIEFRNVSFTYPGTLYKVLNNISFKLEAGKTTALVGLNGAGKTTIIKLLLRFYEPTSGAIFLDGRDISEYSRDTLYQHLSALFQDFVKYDRSLADNVLFTSSSDDRDVDRILKTLSMVGLKYLANLLPYGLDTMLGRRFENGQQLSIGQWQRLAMARALYKSPSLLILDEPTASVDAISENSIFDSMSQLSRNMTTVIVAHRFTTIAHSDKIIVIKDGTVHAIGSHTELLEQSEFYRKMFYAQVHYHDY</sequence>
<dbReference type="SUPFAM" id="SSF90123">
    <property type="entry name" value="ABC transporter transmembrane region"/>
    <property type="match status" value="1"/>
</dbReference>
<evidence type="ECO:0000256" key="4">
    <source>
        <dbReference type="ARBA" id="ARBA00022840"/>
    </source>
</evidence>
<dbReference type="InterPro" id="IPR036640">
    <property type="entry name" value="ABC1_TM_sf"/>
</dbReference>
<protein>
    <submittedName>
        <fullName evidence="7">ABC transporter-like protein</fullName>
    </submittedName>
</protein>
<dbReference type="EMBL" id="CP010411">
    <property type="protein sequence ID" value="ALE09845.1"/>
    <property type="molecule type" value="Genomic_DNA"/>
</dbReference>
<dbReference type="Proteomes" id="UP000067206">
    <property type="component" value="Chromosome"/>
</dbReference>
<dbReference type="PATRIC" id="fig|1682.24.peg.1792"/>
<dbReference type="InterPro" id="IPR003439">
    <property type="entry name" value="ABC_transporter-like_ATP-bd"/>
</dbReference>
<dbReference type="InterPro" id="IPR027417">
    <property type="entry name" value="P-loop_NTPase"/>
</dbReference>
<keyword evidence="2" id="KW-0812">Transmembrane</keyword>
<dbReference type="GO" id="GO:0016887">
    <property type="term" value="F:ATP hydrolysis activity"/>
    <property type="evidence" value="ECO:0007669"/>
    <property type="project" value="InterPro"/>
</dbReference>
<evidence type="ECO:0000256" key="6">
    <source>
        <dbReference type="ARBA" id="ARBA00023136"/>
    </source>
</evidence>
<keyword evidence="5" id="KW-1133">Transmembrane helix</keyword>
<comment type="subcellular location">
    <subcellularLocation>
        <location evidence="1">Cell membrane</location>
        <topology evidence="1">Multi-pass membrane protein</topology>
    </subcellularLocation>
</comment>
<dbReference type="Gene3D" id="1.20.1560.10">
    <property type="entry name" value="ABC transporter type 1, transmembrane domain"/>
    <property type="match status" value="1"/>
</dbReference>
<keyword evidence="6" id="KW-0472">Membrane</keyword>
<proteinExistence type="predicted"/>
<dbReference type="PANTHER" id="PTHR43394">
    <property type="entry name" value="ATP-DEPENDENT PERMEASE MDL1, MITOCHONDRIAL"/>
    <property type="match status" value="1"/>
</dbReference>
<evidence type="ECO:0000313" key="8">
    <source>
        <dbReference type="Proteomes" id="UP000067206"/>
    </source>
</evidence>
<keyword evidence="3" id="KW-0547">Nucleotide-binding</keyword>